<keyword evidence="4" id="KW-1185">Reference proteome</keyword>
<evidence type="ECO:0000256" key="1">
    <source>
        <dbReference type="ARBA" id="ARBA00006817"/>
    </source>
</evidence>
<reference evidence="3" key="1">
    <citation type="submission" date="2022-05" db="EMBL/GenBank/DDBJ databases">
        <authorList>
            <person name="Tuo L."/>
        </authorList>
    </citation>
    <scope>NUCLEOTIDE SEQUENCE</scope>
    <source>
        <strain evidence="3">BSK12Z-4</strain>
    </source>
</reference>
<protein>
    <submittedName>
        <fullName evidence="3">SRPBCC family protein</fullName>
    </submittedName>
</protein>
<accession>A0A9X2D837</accession>
<evidence type="ECO:0000259" key="2">
    <source>
        <dbReference type="Pfam" id="PF08327"/>
    </source>
</evidence>
<dbReference type="Proteomes" id="UP001139485">
    <property type="component" value="Unassembled WGS sequence"/>
</dbReference>
<dbReference type="Pfam" id="PF08327">
    <property type="entry name" value="AHSA1"/>
    <property type="match status" value="1"/>
</dbReference>
<dbReference type="Gene3D" id="3.30.530.20">
    <property type="match status" value="1"/>
</dbReference>
<dbReference type="SUPFAM" id="SSF55961">
    <property type="entry name" value="Bet v1-like"/>
    <property type="match status" value="1"/>
</dbReference>
<feature type="domain" description="Activator of Hsp90 ATPase homologue 1/2-like C-terminal" evidence="2">
    <location>
        <begin position="14"/>
        <end position="120"/>
    </location>
</feature>
<comment type="similarity">
    <text evidence="1">Belongs to the AHA1 family.</text>
</comment>
<dbReference type="AlphaFoldDB" id="A0A9X2D837"/>
<evidence type="ECO:0000313" key="4">
    <source>
        <dbReference type="Proteomes" id="UP001139485"/>
    </source>
</evidence>
<comment type="caution">
    <text evidence="3">The sequence shown here is derived from an EMBL/GenBank/DDBJ whole genome shotgun (WGS) entry which is preliminary data.</text>
</comment>
<organism evidence="3 4">
    <name type="scientific">Nocardioides bruguierae</name>
    <dbReference type="NCBI Taxonomy" id="2945102"/>
    <lineage>
        <taxon>Bacteria</taxon>
        <taxon>Bacillati</taxon>
        <taxon>Actinomycetota</taxon>
        <taxon>Actinomycetes</taxon>
        <taxon>Propionibacteriales</taxon>
        <taxon>Nocardioidaceae</taxon>
        <taxon>Nocardioides</taxon>
    </lineage>
</organism>
<proteinExistence type="inferred from homology"/>
<gene>
    <name evidence="3" type="ORF">M8330_11425</name>
</gene>
<sequence length="309" mass="33285">MSTAPVLRSISVPASPARAFEVFTEQIGAWWPIATHGLFGGECGWVGFEDGLLVERALDGRSTTWGEVLAWTPGQLLAFSWHPGREADDASEVEVRFLADGDGTRVELEHRGWERFGEQADERRRTYVGPGAWGFVLEHFADVADGPAAPVPGLAELEAAYETFFAAALAGPFGPAPAEGEWDAASTVAHVTLNDQAMIAVANALVHQREARFENVVSQDPAVLAAHVARFADLDALVAHGRAVATLACVAAARLDPAQRETAVHCRLLHDGEVVLDQPMPWGAVALDTQASRHLPAHVQQLENLRTDR</sequence>
<dbReference type="EMBL" id="JAMOIL010000012">
    <property type="protein sequence ID" value="MCM0620900.1"/>
    <property type="molecule type" value="Genomic_DNA"/>
</dbReference>
<dbReference type="CDD" id="cd08891">
    <property type="entry name" value="SRPBCC_CalC"/>
    <property type="match status" value="1"/>
</dbReference>
<dbReference type="InterPro" id="IPR023393">
    <property type="entry name" value="START-like_dom_sf"/>
</dbReference>
<name>A0A9X2D837_9ACTN</name>
<dbReference type="RefSeq" id="WP_250827418.1">
    <property type="nucleotide sequence ID" value="NZ_JAMOIL010000012.1"/>
</dbReference>
<dbReference type="InterPro" id="IPR013538">
    <property type="entry name" value="ASHA1/2-like_C"/>
</dbReference>
<evidence type="ECO:0000313" key="3">
    <source>
        <dbReference type="EMBL" id="MCM0620900.1"/>
    </source>
</evidence>